<gene>
    <name evidence="15" type="ORF">LTRI10_LOCUS44328</name>
</gene>
<dbReference type="EC" id="3.1.3.16" evidence="12"/>
<comment type="catalytic activity">
    <reaction evidence="9 12">
        <text>O-phospho-L-seryl-[protein] + H2O = L-seryl-[protein] + phosphate</text>
        <dbReference type="Rhea" id="RHEA:20629"/>
        <dbReference type="Rhea" id="RHEA-COMP:9863"/>
        <dbReference type="Rhea" id="RHEA-COMP:11604"/>
        <dbReference type="ChEBI" id="CHEBI:15377"/>
        <dbReference type="ChEBI" id="CHEBI:29999"/>
        <dbReference type="ChEBI" id="CHEBI:43474"/>
        <dbReference type="ChEBI" id="CHEBI:83421"/>
        <dbReference type="EC" id="3.1.3.16"/>
    </reaction>
</comment>
<dbReference type="GO" id="GO:0005737">
    <property type="term" value="C:cytoplasm"/>
    <property type="evidence" value="ECO:0007669"/>
    <property type="project" value="TreeGrafter"/>
</dbReference>
<keyword evidence="8 12" id="KW-0539">Nucleus</keyword>
<dbReference type="PANTHER" id="PTHR14732">
    <property type="entry name" value="RNA POLYMERASE II SUBUNIT B1 CTD PHOSPHATASE RPAP2-RELATED"/>
    <property type="match status" value="1"/>
</dbReference>
<evidence type="ECO:0000256" key="8">
    <source>
        <dbReference type="ARBA" id="ARBA00023242"/>
    </source>
</evidence>
<dbReference type="Proteomes" id="UP001497516">
    <property type="component" value="Chromosome 7"/>
</dbReference>
<comment type="similarity">
    <text evidence="2 11 12">Belongs to the RPAP2 family.</text>
</comment>
<comment type="function">
    <text evidence="12">Putative RNA polymerase II subunit B1 C-terminal domain (CTD) phosphatase involved in RNA polymerase II transcription regulation.</text>
</comment>
<feature type="compositionally biased region" description="Basic and acidic residues" evidence="13">
    <location>
        <begin position="356"/>
        <end position="367"/>
    </location>
</feature>
<accession>A0AAV2G3L9</accession>
<dbReference type="GO" id="GO:0008270">
    <property type="term" value="F:zinc ion binding"/>
    <property type="evidence" value="ECO:0007669"/>
    <property type="project" value="UniProtKB-KW"/>
</dbReference>
<evidence type="ECO:0000256" key="7">
    <source>
        <dbReference type="ARBA" id="ARBA00022912"/>
    </source>
</evidence>
<evidence type="ECO:0000256" key="3">
    <source>
        <dbReference type="ARBA" id="ARBA00022723"/>
    </source>
</evidence>
<dbReference type="GO" id="GO:0005634">
    <property type="term" value="C:nucleus"/>
    <property type="evidence" value="ECO:0007669"/>
    <property type="project" value="UniProtKB-SubCell"/>
</dbReference>
<keyword evidence="6 12" id="KW-0862">Zinc</keyword>
<dbReference type="PROSITE" id="PS51479">
    <property type="entry name" value="ZF_RTR1"/>
    <property type="match status" value="1"/>
</dbReference>
<organism evidence="15 16">
    <name type="scientific">Linum trigynum</name>
    <dbReference type="NCBI Taxonomy" id="586398"/>
    <lineage>
        <taxon>Eukaryota</taxon>
        <taxon>Viridiplantae</taxon>
        <taxon>Streptophyta</taxon>
        <taxon>Embryophyta</taxon>
        <taxon>Tracheophyta</taxon>
        <taxon>Spermatophyta</taxon>
        <taxon>Magnoliopsida</taxon>
        <taxon>eudicotyledons</taxon>
        <taxon>Gunneridae</taxon>
        <taxon>Pentapetalae</taxon>
        <taxon>rosids</taxon>
        <taxon>fabids</taxon>
        <taxon>Malpighiales</taxon>
        <taxon>Linaceae</taxon>
        <taxon>Linum</taxon>
    </lineage>
</organism>
<name>A0AAV2G3L9_9ROSI</name>
<protein>
    <recommendedName>
        <fullName evidence="12">RNA polymerase II subunit B1 CTD phosphatase RPAP2 homolog</fullName>
        <ecNumber evidence="12">3.1.3.16</ecNumber>
    </recommendedName>
</protein>
<feature type="domain" description="RTR1-type" evidence="14">
    <location>
        <begin position="34"/>
        <end position="119"/>
    </location>
</feature>
<feature type="compositionally biased region" description="Polar residues" evidence="13">
    <location>
        <begin position="293"/>
        <end position="304"/>
    </location>
</feature>
<keyword evidence="7 12" id="KW-0904">Protein phosphatase</keyword>
<feature type="compositionally biased region" description="Polar residues" evidence="13">
    <location>
        <begin position="257"/>
        <end position="277"/>
    </location>
</feature>
<evidence type="ECO:0000256" key="12">
    <source>
        <dbReference type="RuleBase" id="RU367080"/>
    </source>
</evidence>
<dbReference type="GO" id="GO:0008420">
    <property type="term" value="F:RNA polymerase II CTD heptapeptide repeat phosphatase activity"/>
    <property type="evidence" value="ECO:0007669"/>
    <property type="project" value="UniProtKB-UniRule"/>
</dbReference>
<dbReference type="EMBL" id="OZ034820">
    <property type="protein sequence ID" value="CAL1404473.1"/>
    <property type="molecule type" value="Genomic_DNA"/>
</dbReference>
<sequence>MEENQPTSVKVKDAVHRLQLSLLDGIQNEDQLFAAGSLMSRGDYQDVVVERSIAKLCGYPLCKNSLPSDQPRNGRYRISLKEHKVYDQQETYMYCSSSCLVNSRAFGGSLQEERSMVQNPAKLAEILRLFDKLSLDSAEGMGKNGDLGMSNLMIQEKAETKVGEVSLEDWVGPSNAIEGYVPQRDRSSKTSSPAKGQRSDKVKSSSEKYSFVSDLDFTSTIIISDEYSISKSPSSSASSGAAVKDIEGKGSSGKFRAQSSGSTKLNSGKISRTSNSGKAKAVKIDGTGHQDVASPSNPQRTSSLINDGAKETSEVDIGSEFCQSRLRPSLKSPGAKKLGRSVTWADGEVGTSKNRGLHEDREMKRNSTDTLISSDATCKGDDDNSLLLESAEACAMALRLAAEAALSGEVDIADAISEAGLIILPQADTTDHRKLMEDDNMEGQESVDTKWPSKPGIPRTDMFDPEDSWYDGPPDGFSLELSPFATMWMALFGWVTSSSLAYIYGKDESSHEDYLSVNGREYPHKIVLGDGRSSEIKRTVEGCLARALPAVVTDMRLPIPNSTLEQGVGRLLNTMGFTDAIPALRMKQWQVVAILFLEALSICRIPALTSHISNRRGVIHQVLEGARIGTEEYAVMKDLMMPLGRLPDFASQSGA</sequence>
<comment type="catalytic activity">
    <reaction evidence="10 12">
        <text>O-phospho-L-threonyl-[protein] + H2O = L-threonyl-[protein] + phosphate</text>
        <dbReference type="Rhea" id="RHEA:47004"/>
        <dbReference type="Rhea" id="RHEA-COMP:11060"/>
        <dbReference type="Rhea" id="RHEA-COMP:11605"/>
        <dbReference type="ChEBI" id="CHEBI:15377"/>
        <dbReference type="ChEBI" id="CHEBI:30013"/>
        <dbReference type="ChEBI" id="CHEBI:43474"/>
        <dbReference type="ChEBI" id="CHEBI:61977"/>
        <dbReference type="EC" id="3.1.3.16"/>
    </reaction>
</comment>
<evidence type="ECO:0000256" key="2">
    <source>
        <dbReference type="ARBA" id="ARBA00005676"/>
    </source>
</evidence>
<evidence type="ECO:0000256" key="4">
    <source>
        <dbReference type="ARBA" id="ARBA00022771"/>
    </source>
</evidence>
<reference evidence="15 16" key="1">
    <citation type="submission" date="2024-04" db="EMBL/GenBank/DDBJ databases">
        <authorList>
            <person name="Fracassetti M."/>
        </authorList>
    </citation>
    <scope>NUCLEOTIDE SEQUENCE [LARGE SCALE GENOMIC DNA]</scope>
</reference>
<dbReference type="AlphaFoldDB" id="A0AAV2G3L9"/>
<evidence type="ECO:0000259" key="14">
    <source>
        <dbReference type="PROSITE" id="PS51479"/>
    </source>
</evidence>
<evidence type="ECO:0000256" key="9">
    <source>
        <dbReference type="ARBA" id="ARBA00047761"/>
    </source>
</evidence>
<dbReference type="Gene3D" id="1.25.40.820">
    <property type="match status" value="1"/>
</dbReference>
<dbReference type="InterPro" id="IPR007308">
    <property type="entry name" value="Rtr1/RPAP2_dom"/>
</dbReference>
<keyword evidence="16" id="KW-1185">Reference proteome</keyword>
<proteinExistence type="inferred from homology"/>
<dbReference type="PANTHER" id="PTHR14732:SF0">
    <property type="entry name" value="RNA POLYMERASE II SUBUNIT B1 CTD PHOSPHATASE RPAP2-RELATED"/>
    <property type="match status" value="1"/>
</dbReference>
<evidence type="ECO:0000256" key="6">
    <source>
        <dbReference type="ARBA" id="ARBA00022833"/>
    </source>
</evidence>
<evidence type="ECO:0000256" key="5">
    <source>
        <dbReference type="ARBA" id="ARBA00022801"/>
    </source>
</evidence>
<dbReference type="GO" id="GO:0043175">
    <property type="term" value="F:RNA polymerase core enzyme binding"/>
    <property type="evidence" value="ECO:0007669"/>
    <property type="project" value="UniProtKB-UniRule"/>
</dbReference>
<evidence type="ECO:0000313" key="16">
    <source>
        <dbReference type="Proteomes" id="UP001497516"/>
    </source>
</evidence>
<feature type="region of interest" description="Disordered" evidence="13">
    <location>
        <begin position="249"/>
        <end position="304"/>
    </location>
</feature>
<evidence type="ECO:0000256" key="10">
    <source>
        <dbReference type="ARBA" id="ARBA00048336"/>
    </source>
</evidence>
<feature type="region of interest" description="Disordered" evidence="13">
    <location>
        <begin position="176"/>
        <end position="205"/>
    </location>
</feature>
<evidence type="ECO:0000256" key="1">
    <source>
        <dbReference type="ARBA" id="ARBA00004123"/>
    </source>
</evidence>
<dbReference type="Pfam" id="PF04181">
    <property type="entry name" value="RPAP2_Rtr1"/>
    <property type="match status" value="1"/>
</dbReference>
<dbReference type="InterPro" id="IPR039693">
    <property type="entry name" value="Rtr1/RPAP2"/>
</dbReference>
<evidence type="ECO:0000256" key="13">
    <source>
        <dbReference type="SAM" id="MobiDB-lite"/>
    </source>
</evidence>
<keyword evidence="3 12" id="KW-0479">Metal-binding</keyword>
<feature type="region of interest" description="Disordered" evidence="13">
    <location>
        <begin position="347"/>
        <end position="367"/>
    </location>
</feature>
<keyword evidence="4 12" id="KW-0863">Zinc-finger</keyword>
<evidence type="ECO:0000256" key="11">
    <source>
        <dbReference type="PROSITE-ProRule" id="PRU00812"/>
    </source>
</evidence>
<keyword evidence="5 12" id="KW-0378">Hydrolase</keyword>
<comment type="subcellular location">
    <subcellularLocation>
        <location evidence="1 12">Nucleus</location>
    </subcellularLocation>
</comment>
<dbReference type="InterPro" id="IPR038534">
    <property type="entry name" value="Rtr1/RPAP2_sf"/>
</dbReference>
<evidence type="ECO:0000313" key="15">
    <source>
        <dbReference type="EMBL" id="CAL1404473.1"/>
    </source>
</evidence>